<dbReference type="Proteomes" id="UP001428341">
    <property type="component" value="Unassembled WGS sequence"/>
</dbReference>
<dbReference type="EMBL" id="JBCGBO010000005">
    <property type="protein sequence ID" value="KAK9200129.1"/>
    <property type="molecule type" value="Genomic_DNA"/>
</dbReference>
<proteinExistence type="predicted"/>
<dbReference type="PANTHER" id="PTHR31286">
    <property type="entry name" value="GLYCINE-RICH CELL WALL STRUCTURAL PROTEIN 1.8-LIKE"/>
    <property type="match status" value="1"/>
</dbReference>
<dbReference type="AlphaFoldDB" id="A0AAP0M8Q7"/>
<organism evidence="1 2">
    <name type="scientific">Citrus x changshan-huyou</name>
    <dbReference type="NCBI Taxonomy" id="2935761"/>
    <lineage>
        <taxon>Eukaryota</taxon>
        <taxon>Viridiplantae</taxon>
        <taxon>Streptophyta</taxon>
        <taxon>Embryophyta</taxon>
        <taxon>Tracheophyta</taxon>
        <taxon>Spermatophyta</taxon>
        <taxon>Magnoliopsida</taxon>
        <taxon>eudicotyledons</taxon>
        <taxon>Gunneridae</taxon>
        <taxon>Pentapetalae</taxon>
        <taxon>rosids</taxon>
        <taxon>malvids</taxon>
        <taxon>Sapindales</taxon>
        <taxon>Rutaceae</taxon>
        <taxon>Aurantioideae</taxon>
        <taxon>Citrus</taxon>
    </lineage>
</organism>
<keyword evidence="2" id="KW-1185">Reference proteome</keyword>
<gene>
    <name evidence="1" type="ORF">WN944_015325</name>
</gene>
<accession>A0AAP0M8Q7</accession>
<name>A0AAP0M8Q7_9ROSI</name>
<reference evidence="1 2" key="1">
    <citation type="submission" date="2024-05" db="EMBL/GenBank/DDBJ databases">
        <title>Haplotype-resolved chromosome-level genome assembly of Huyou (Citrus changshanensis).</title>
        <authorList>
            <person name="Miao C."/>
            <person name="Chen W."/>
            <person name="Wu Y."/>
            <person name="Wang L."/>
            <person name="Zhao S."/>
            <person name="Grierson D."/>
            <person name="Xu C."/>
            <person name="Chen K."/>
        </authorList>
    </citation>
    <scope>NUCLEOTIDE SEQUENCE [LARGE SCALE GENOMIC DNA]</scope>
    <source>
        <strain evidence="1">01-14</strain>
        <tissue evidence="1">Leaf</tissue>
    </source>
</reference>
<evidence type="ECO:0000313" key="2">
    <source>
        <dbReference type="Proteomes" id="UP001428341"/>
    </source>
</evidence>
<protein>
    <submittedName>
        <fullName evidence="1">Uncharacterized protein</fullName>
    </submittedName>
</protein>
<comment type="caution">
    <text evidence="1">The sequence shown here is derived from an EMBL/GenBank/DDBJ whole genome shotgun (WGS) entry which is preliminary data.</text>
</comment>
<evidence type="ECO:0000313" key="1">
    <source>
        <dbReference type="EMBL" id="KAK9200129.1"/>
    </source>
</evidence>
<sequence length="222" mass="25579">MDQEHLQKLRNRKHLESKFYCVNPHRLKYIIKKVLFSIANAIGKPLRVDHATVVVNQPWITRVPIELDVLRPLLPKLWTSEGDGIFWQNVIFERVPLHYASWDGKEVEPLRSNGSEGALLDAQSPIYQDTAEDGFDLVSMKRVQTDDGLKNPTALRDATRCTEFSSDGNPVTNEYFAFEPKGTRGRDLDDFRIAGPRASNSKKGFTLVTSRRNWKRFSRWLH</sequence>
<dbReference type="InterPro" id="IPR040256">
    <property type="entry name" value="At4g02000-like"/>
</dbReference>
<dbReference type="PANTHER" id="PTHR31286:SF180">
    <property type="entry name" value="OS10G0362600 PROTEIN"/>
    <property type="match status" value="1"/>
</dbReference>